<accession>A0A7E4VIH0</accession>
<protein>
    <submittedName>
        <fullName evidence="3">PhoLip_ATPase_C domain-containing protein</fullName>
    </submittedName>
</protein>
<evidence type="ECO:0000313" key="2">
    <source>
        <dbReference type="Proteomes" id="UP000492821"/>
    </source>
</evidence>
<dbReference type="WBParaSite" id="Pan_g20893.t1">
    <property type="protein sequence ID" value="Pan_g20893.t1"/>
    <property type="gene ID" value="Pan_g20893"/>
</dbReference>
<keyword evidence="1" id="KW-0472">Membrane</keyword>
<name>A0A7E4VIH0_PANRE</name>
<reference evidence="2" key="1">
    <citation type="journal article" date="2013" name="Genetics">
        <title>The draft genome and transcriptome of Panagrellus redivivus are shaped by the harsh demands of a free-living lifestyle.</title>
        <authorList>
            <person name="Srinivasan J."/>
            <person name="Dillman A.R."/>
            <person name="Macchietto M.G."/>
            <person name="Heikkinen L."/>
            <person name="Lakso M."/>
            <person name="Fracchia K.M."/>
            <person name="Antoshechkin I."/>
            <person name="Mortazavi A."/>
            <person name="Wong G."/>
            <person name="Sternberg P.W."/>
        </authorList>
    </citation>
    <scope>NUCLEOTIDE SEQUENCE [LARGE SCALE GENOMIC DNA]</scope>
    <source>
        <strain evidence="2">MT8872</strain>
    </source>
</reference>
<dbReference type="AlphaFoldDB" id="A0A7E4VIH0"/>
<keyword evidence="2" id="KW-1185">Reference proteome</keyword>
<evidence type="ECO:0000313" key="3">
    <source>
        <dbReference type="WBParaSite" id="Pan_g20893.t1"/>
    </source>
</evidence>
<sequence length="112" mass="13145">MRTLMITEVVCNFCNLTAFFVYLISNDFWFKILVHYVWQWIALSFASVVMVIFVSNGALPTVKQLYQSLRRNRVTPRTPDPLSIKTTMGEQMVFQSHQEADVYFIQLAQSWK</sequence>
<organism evidence="2 3">
    <name type="scientific">Panagrellus redivivus</name>
    <name type="common">Microworm</name>
    <dbReference type="NCBI Taxonomy" id="6233"/>
    <lineage>
        <taxon>Eukaryota</taxon>
        <taxon>Metazoa</taxon>
        <taxon>Ecdysozoa</taxon>
        <taxon>Nematoda</taxon>
        <taxon>Chromadorea</taxon>
        <taxon>Rhabditida</taxon>
        <taxon>Tylenchina</taxon>
        <taxon>Panagrolaimomorpha</taxon>
        <taxon>Panagrolaimoidea</taxon>
        <taxon>Panagrolaimidae</taxon>
        <taxon>Panagrellus</taxon>
    </lineage>
</organism>
<keyword evidence="1" id="KW-1133">Transmembrane helix</keyword>
<evidence type="ECO:0000256" key="1">
    <source>
        <dbReference type="SAM" id="Phobius"/>
    </source>
</evidence>
<proteinExistence type="predicted"/>
<reference evidence="3" key="2">
    <citation type="submission" date="2020-10" db="UniProtKB">
        <authorList>
            <consortium name="WormBaseParasite"/>
        </authorList>
    </citation>
    <scope>IDENTIFICATION</scope>
</reference>
<feature type="transmembrane region" description="Helical" evidence="1">
    <location>
        <begin position="37"/>
        <end position="62"/>
    </location>
</feature>
<feature type="transmembrane region" description="Helical" evidence="1">
    <location>
        <begin position="7"/>
        <end position="25"/>
    </location>
</feature>
<keyword evidence="1" id="KW-0812">Transmembrane</keyword>
<dbReference type="Proteomes" id="UP000492821">
    <property type="component" value="Unassembled WGS sequence"/>
</dbReference>